<feature type="domain" description="RimM N-terminal" evidence="6">
    <location>
        <begin position="8"/>
        <end position="88"/>
    </location>
</feature>
<dbReference type="GO" id="GO:0005737">
    <property type="term" value="C:cytoplasm"/>
    <property type="evidence" value="ECO:0007669"/>
    <property type="project" value="UniProtKB-SubCell"/>
</dbReference>
<evidence type="ECO:0000313" key="9">
    <source>
        <dbReference type="Proteomes" id="UP000671908"/>
    </source>
</evidence>
<keyword evidence="2 5" id="KW-0690">Ribosome biogenesis</keyword>
<comment type="subcellular location">
    <subcellularLocation>
        <location evidence="5">Cytoplasm</location>
    </subcellularLocation>
</comment>
<dbReference type="HAMAP" id="MF_00014">
    <property type="entry name" value="Ribosome_mat_RimM"/>
    <property type="match status" value="1"/>
</dbReference>
<evidence type="ECO:0000256" key="2">
    <source>
        <dbReference type="ARBA" id="ARBA00022517"/>
    </source>
</evidence>
<evidence type="ECO:0000259" key="6">
    <source>
        <dbReference type="Pfam" id="PF01782"/>
    </source>
</evidence>
<keyword evidence="9" id="KW-1185">Reference proteome</keyword>
<dbReference type="PANTHER" id="PTHR33692:SF1">
    <property type="entry name" value="RIBOSOME MATURATION FACTOR RIMM"/>
    <property type="match status" value="1"/>
</dbReference>
<accession>A0A975F6H3</accession>
<feature type="domain" description="Ribosome maturation factor RimM PRC barrel" evidence="7">
    <location>
        <begin position="117"/>
        <end position="192"/>
    </location>
</feature>
<dbReference type="AlphaFoldDB" id="A0A975F6H3"/>
<keyword evidence="3 5" id="KW-0698">rRNA processing</keyword>
<dbReference type="Proteomes" id="UP000671908">
    <property type="component" value="Chromosome"/>
</dbReference>
<sequence>MVLEQVTVGFVRGAHGVTGEFRVESASGEFEHILVLREVTLRGSGEQKIFKVEYVKPADSTLYMKLADIDSPDEVRKYNRWEIVVPRKYAAPLNKNEWYIDDLKQCSLVYFDEDKDGLKDKSASAVKVGTVTDVLEGGGGYLFEVSISENCSLLSKDIRYTASGKSRSVFVPFNYEHIRNVDVKRKEIELMHLWILE</sequence>
<dbReference type="InterPro" id="IPR036976">
    <property type="entry name" value="RimM_N_sf"/>
</dbReference>
<dbReference type="SUPFAM" id="SSF50447">
    <property type="entry name" value="Translation proteins"/>
    <property type="match status" value="1"/>
</dbReference>
<dbReference type="EMBL" id="CP054142">
    <property type="protein sequence ID" value="QTQ15168.1"/>
    <property type="molecule type" value="Genomic_DNA"/>
</dbReference>
<dbReference type="KEGG" id="tpav:HRQ91_07785"/>
<dbReference type="GO" id="GO:0006364">
    <property type="term" value="P:rRNA processing"/>
    <property type="evidence" value="ECO:0007669"/>
    <property type="project" value="UniProtKB-UniRule"/>
</dbReference>
<evidence type="ECO:0000256" key="4">
    <source>
        <dbReference type="ARBA" id="ARBA00023186"/>
    </source>
</evidence>
<dbReference type="PANTHER" id="PTHR33692">
    <property type="entry name" value="RIBOSOME MATURATION FACTOR RIMM"/>
    <property type="match status" value="1"/>
</dbReference>
<dbReference type="GO" id="GO:0005840">
    <property type="term" value="C:ribosome"/>
    <property type="evidence" value="ECO:0007669"/>
    <property type="project" value="InterPro"/>
</dbReference>
<comment type="function">
    <text evidence="5">An accessory protein needed during the final step in the assembly of 30S ribosomal subunit, possibly for assembly of the head region. Essential for efficient processing of 16S rRNA. May be needed both before and after RbfA during the maturation of 16S rRNA. It has affinity for free ribosomal 30S subunits but not for 70S ribosomes.</text>
</comment>
<comment type="subunit">
    <text evidence="5">Binds ribosomal protein uS19.</text>
</comment>
<dbReference type="Pfam" id="PF01782">
    <property type="entry name" value="RimM"/>
    <property type="match status" value="1"/>
</dbReference>
<evidence type="ECO:0000256" key="3">
    <source>
        <dbReference type="ARBA" id="ARBA00022552"/>
    </source>
</evidence>
<dbReference type="NCBIfam" id="TIGR02273">
    <property type="entry name" value="16S_RimM"/>
    <property type="match status" value="1"/>
</dbReference>
<dbReference type="Pfam" id="PF24986">
    <property type="entry name" value="PRC_RimM"/>
    <property type="match status" value="1"/>
</dbReference>
<dbReference type="GO" id="GO:0042274">
    <property type="term" value="P:ribosomal small subunit biogenesis"/>
    <property type="evidence" value="ECO:0007669"/>
    <property type="project" value="UniProtKB-UniRule"/>
</dbReference>
<proteinExistence type="inferred from homology"/>
<dbReference type="Gene3D" id="2.30.30.240">
    <property type="entry name" value="PRC-barrel domain"/>
    <property type="match status" value="1"/>
</dbReference>
<evidence type="ECO:0000256" key="5">
    <source>
        <dbReference type="HAMAP-Rule" id="MF_00014"/>
    </source>
</evidence>
<comment type="domain">
    <text evidence="5">The PRC barrel domain binds ribosomal protein uS19.</text>
</comment>
<organism evidence="8 9">
    <name type="scientific">Treponema parvum</name>
    <dbReference type="NCBI Taxonomy" id="138851"/>
    <lineage>
        <taxon>Bacteria</taxon>
        <taxon>Pseudomonadati</taxon>
        <taxon>Spirochaetota</taxon>
        <taxon>Spirochaetia</taxon>
        <taxon>Spirochaetales</taxon>
        <taxon>Treponemataceae</taxon>
        <taxon>Treponema</taxon>
    </lineage>
</organism>
<dbReference type="InterPro" id="IPR009000">
    <property type="entry name" value="Transl_B-barrel_sf"/>
</dbReference>
<reference evidence="8 9" key="1">
    <citation type="journal article" date="2021" name="Microbiol. Resour. Announc.">
        <title>Complete Genome Sequences of Three Human Oral Treponema parvum Isolates.</title>
        <authorList>
            <person name="Zeng H."/>
            <person name="Watt R.M."/>
        </authorList>
    </citation>
    <scope>NUCLEOTIDE SEQUENCE [LARGE SCALE GENOMIC DNA]</scope>
    <source>
        <strain evidence="8 9">ATCC 700770</strain>
    </source>
</reference>
<protein>
    <recommendedName>
        <fullName evidence="5">Ribosome maturation factor RimM</fullName>
    </recommendedName>
</protein>
<dbReference type="InterPro" id="IPR011961">
    <property type="entry name" value="RimM"/>
</dbReference>
<evidence type="ECO:0000256" key="1">
    <source>
        <dbReference type="ARBA" id="ARBA00022490"/>
    </source>
</evidence>
<gene>
    <name evidence="5 8" type="primary">rimM</name>
    <name evidence="8" type="ORF">HRQ91_07785</name>
</gene>
<comment type="similarity">
    <text evidence="5">Belongs to the RimM family.</text>
</comment>
<keyword evidence="4 5" id="KW-0143">Chaperone</keyword>
<dbReference type="InterPro" id="IPR002676">
    <property type="entry name" value="RimM_N"/>
</dbReference>
<dbReference type="InterPro" id="IPR056792">
    <property type="entry name" value="PRC_RimM"/>
</dbReference>
<evidence type="ECO:0000313" key="8">
    <source>
        <dbReference type="EMBL" id="QTQ15168.1"/>
    </source>
</evidence>
<dbReference type="GO" id="GO:0043022">
    <property type="term" value="F:ribosome binding"/>
    <property type="evidence" value="ECO:0007669"/>
    <property type="project" value="InterPro"/>
</dbReference>
<keyword evidence="1 5" id="KW-0963">Cytoplasm</keyword>
<dbReference type="Gene3D" id="2.40.30.60">
    <property type="entry name" value="RimM"/>
    <property type="match status" value="1"/>
</dbReference>
<evidence type="ECO:0000259" key="7">
    <source>
        <dbReference type="Pfam" id="PF24986"/>
    </source>
</evidence>
<name>A0A975F6H3_9SPIR</name>